<dbReference type="AlphaFoldDB" id="A0A5P2H2A9"/>
<proteinExistence type="predicted"/>
<dbReference type="InterPro" id="IPR054491">
    <property type="entry name" value="MGH1-like_GH"/>
</dbReference>
<name>A0A5P2H2A9_9BURK</name>
<dbReference type="EMBL" id="CP044065">
    <property type="protein sequence ID" value="QET02112.1"/>
    <property type="molecule type" value="Genomic_DNA"/>
</dbReference>
<dbReference type="Proteomes" id="UP000322822">
    <property type="component" value="Chromosome 1"/>
</dbReference>
<feature type="domain" description="Putative glycogen debranching enzyme N-terminal" evidence="1">
    <location>
        <begin position="40"/>
        <end position="234"/>
    </location>
</feature>
<dbReference type="InterPro" id="IPR012341">
    <property type="entry name" value="6hp_glycosidase-like_sf"/>
</dbReference>
<dbReference type="InterPro" id="IPR032856">
    <property type="entry name" value="GDE_N_bis"/>
</dbReference>
<dbReference type="OrthoDB" id="9759959at2"/>
<dbReference type="RefSeq" id="WP_150372154.1">
    <property type="nucleotide sequence ID" value="NZ_CP044065.1"/>
</dbReference>
<dbReference type="PANTHER" id="PTHR34987:SF4">
    <property type="entry name" value="ALPHA-L-RHAMNOSIDASE C-TERMINAL DOMAIN-CONTAINING PROTEIN"/>
    <property type="match status" value="1"/>
</dbReference>
<dbReference type="InterPro" id="IPR008928">
    <property type="entry name" value="6-hairpin_glycosidase_sf"/>
</dbReference>
<evidence type="ECO:0000313" key="3">
    <source>
        <dbReference type="EMBL" id="QET02112.1"/>
    </source>
</evidence>
<dbReference type="SUPFAM" id="SSF48208">
    <property type="entry name" value="Six-hairpin glycosidases"/>
    <property type="match status" value="1"/>
</dbReference>
<dbReference type="Pfam" id="PF14742">
    <property type="entry name" value="GDE_N_bis"/>
    <property type="match status" value="1"/>
</dbReference>
<evidence type="ECO:0000259" key="2">
    <source>
        <dbReference type="Pfam" id="PF22422"/>
    </source>
</evidence>
<dbReference type="Gene3D" id="1.50.10.10">
    <property type="match status" value="1"/>
</dbReference>
<evidence type="ECO:0000313" key="4">
    <source>
        <dbReference type="Proteomes" id="UP000322822"/>
    </source>
</evidence>
<sequence>MQVDSLPHGGNATLVAGAPRVAQFYIPTTASLQERRPRTLKHGDTFGLFDHNGDAIGAVGSPEGLYHLDTRHLSFLRLSIDGARPMLLSSTLSDDNSALTCDLTNPDLSDEDGRLRLERDLIHLRRTRFLWNGTCYERLAVRNFDERARRVRIEIHFAADFADLFEVRGTQRARRGTDHDAALAPAAVTLSYTGLDNVLRSTALGFHPTPDDLKKDCATFDLVLDPLSSKQLFVEVRCTSPSADPAGPVTFLSALRKSRRELRRMTRRETAIRTSNESFNELTRRSVSDLHMLRTETPHGPYPYAGIPWFSTAFGRDAIITALQMLWLDPQLARGVLQYLAAKQATTIDASADAEPGKILHETRHGEMARLGEVPFGLYYGSVDATPLYVVLAGAYLQRTGDMETIRALWPNIRAALDWITDFGDRDGDLFVEYGRQSSEGLINQGWKDSRDSVFHADGQLAPGPIALVEVQAYTYGAWNAASLICSALGDTAGAATHGARAEALRDAFDARFYDQELGTYVLALDGDKKPCRVRTSNAGHALFTGIARPERAQSVIAALMDCRTFCGWGVRTVSSEAARFNPMSYHNGSVWPHDNALIAQGMARYGHHAEAIRIFEGLYSASNYIDQRRLPELFCGFPRRRSQGPTFYPVACSPQAWAAAAPVLLLQACLGLDFDPYEPAITFNTPTLPSFLDEVLLDNLTVSGTSANVAIRRVEGRIVVDVIARRGAIQVRTRA</sequence>
<evidence type="ECO:0000259" key="1">
    <source>
        <dbReference type="Pfam" id="PF14742"/>
    </source>
</evidence>
<protein>
    <submittedName>
        <fullName evidence="3">Amylo-alpha-1,6-glucosidase</fullName>
    </submittedName>
</protein>
<dbReference type="PANTHER" id="PTHR34987">
    <property type="entry name" value="C, PUTATIVE (AFU_ORTHOLOGUE AFUA_3G02880)-RELATED"/>
    <property type="match status" value="1"/>
</dbReference>
<feature type="domain" description="Mannosylglycerate hydrolase MGH1-like glycoside hydrolase" evidence="2">
    <location>
        <begin position="317"/>
        <end position="622"/>
    </location>
</feature>
<gene>
    <name evidence="3" type="ORF">FOB72_08700</name>
</gene>
<dbReference type="Pfam" id="PF22422">
    <property type="entry name" value="MGH1-like_GH"/>
    <property type="match status" value="1"/>
</dbReference>
<reference evidence="3 4" key="1">
    <citation type="submission" date="2019-09" db="EMBL/GenBank/DDBJ databases">
        <title>FDA dAtabase for Regulatory Grade micrObial Sequences (FDA-ARGOS): Supporting development and validation of Infectious Disease Dx tests.</title>
        <authorList>
            <person name="Sciortino C."/>
            <person name="Tallon L."/>
            <person name="Sadzewicz L."/>
            <person name="Vavikolanu K."/>
            <person name="Mehta A."/>
            <person name="Aluvathingal J."/>
            <person name="Nadendla S."/>
            <person name="Nandy P."/>
            <person name="Geyer C."/>
            <person name="Yan Y."/>
            <person name="Sichtig H."/>
        </authorList>
    </citation>
    <scope>NUCLEOTIDE SEQUENCE [LARGE SCALE GENOMIC DNA]</scope>
    <source>
        <strain evidence="3 4">FDAARGOS_664</strain>
    </source>
</reference>
<organism evidence="3 4">
    <name type="scientific">Cupriavidus pauculus</name>
    <dbReference type="NCBI Taxonomy" id="82633"/>
    <lineage>
        <taxon>Bacteria</taxon>
        <taxon>Pseudomonadati</taxon>
        <taxon>Pseudomonadota</taxon>
        <taxon>Betaproteobacteria</taxon>
        <taxon>Burkholderiales</taxon>
        <taxon>Burkholderiaceae</taxon>
        <taxon>Cupriavidus</taxon>
    </lineage>
</organism>
<dbReference type="GO" id="GO:0005975">
    <property type="term" value="P:carbohydrate metabolic process"/>
    <property type="evidence" value="ECO:0007669"/>
    <property type="project" value="InterPro"/>
</dbReference>
<accession>A0A5P2H2A9</accession>